<gene>
    <name evidence="11" type="ORF">MKZ38_001925</name>
</gene>
<keyword evidence="8" id="KW-0963">Cytoplasm</keyword>
<feature type="binding site" evidence="8">
    <location>
        <begin position="259"/>
        <end position="268"/>
    </location>
    <ligand>
        <name>ATP</name>
        <dbReference type="ChEBI" id="CHEBI:30616"/>
    </ligand>
</feature>
<keyword evidence="4" id="KW-0521">NADP</keyword>
<evidence type="ECO:0000313" key="11">
    <source>
        <dbReference type="EMBL" id="KAJ2901371.1"/>
    </source>
</evidence>
<dbReference type="HAMAP" id="MF_01965">
    <property type="entry name" value="NADHX_dehydratase"/>
    <property type="match status" value="1"/>
</dbReference>
<feature type="binding site" evidence="8">
    <location>
        <position position="269"/>
    </location>
    <ligand>
        <name>(6S)-NADPHX</name>
        <dbReference type="ChEBI" id="CHEBI:64076"/>
    </ligand>
</feature>
<dbReference type="PROSITE" id="PS01050">
    <property type="entry name" value="YJEF_C_2"/>
    <property type="match status" value="1"/>
</dbReference>
<evidence type="ECO:0000256" key="3">
    <source>
        <dbReference type="ARBA" id="ARBA00022840"/>
    </source>
</evidence>
<feature type="domain" description="YjeF C-terminal" evidence="10">
    <location>
        <begin position="19"/>
        <end position="346"/>
    </location>
</feature>
<comment type="caution">
    <text evidence="11">The sequence shown here is derived from an EMBL/GenBank/DDBJ whole genome shotgun (WGS) entry which is preliminary data.</text>
</comment>
<comment type="subcellular location">
    <subcellularLocation>
        <location evidence="8">Cytoplasm</location>
    </subcellularLocation>
</comment>
<keyword evidence="1 8" id="KW-0597">Phosphoprotein</keyword>
<keyword evidence="6 8" id="KW-0456">Lyase</keyword>
<dbReference type="GO" id="GO:0047453">
    <property type="term" value="F:ATP-dependent NAD(P)H-hydrate dehydratase activity"/>
    <property type="evidence" value="ECO:0007669"/>
    <property type="project" value="UniProtKB-UniRule"/>
</dbReference>
<comment type="cofactor">
    <cofactor evidence="8">
        <name>Mg(2+)</name>
        <dbReference type="ChEBI" id="CHEBI:18420"/>
    </cofactor>
</comment>
<dbReference type="Pfam" id="PF01256">
    <property type="entry name" value="Carb_kinase"/>
    <property type="match status" value="1"/>
</dbReference>
<evidence type="ECO:0000256" key="8">
    <source>
        <dbReference type="HAMAP-Rule" id="MF_03157"/>
    </source>
</evidence>
<comment type="similarity">
    <text evidence="8">Belongs to the NnrD/CARKD family.</text>
</comment>
<dbReference type="Proteomes" id="UP001201980">
    <property type="component" value="Unassembled WGS sequence"/>
</dbReference>
<dbReference type="NCBIfam" id="TIGR00196">
    <property type="entry name" value="yjeF_cterm"/>
    <property type="match status" value="1"/>
</dbReference>
<dbReference type="GO" id="GO:0005737">
    <property type="term" value="C:cytoplasm"/>
    <property type="evidence" value="ECO:0007669"/>
    <property type="project" value="UniProtKB-SubCell"/>
</dbReference>
<evidence type="ECO:0000256" key="5">
    <source>
        <dbReference type="ARBA" id="ARBA00023027"/>
    </source>
</evidence>
<proteinExistence type="inferred from homology"/>
<dbReference type="EC" id="4.2.1.93" evidence="8"/>
<evidence type="ECO:0000256" key="4">
    <source>
        <dbReference type="ARBA" id="ARBA00022857"/>
    </source>
</evidence>
<dbReference type="GO" id="GO:0005524">
    <property type="term" value="F:ATP binding"/>
    <property type="evidence" value="ECO:0007669"/>
    <property type="project" value="UniProtKB-KW"/>
</dbReference>
<dbReference type="CDD" id="cd01171">
    <property type="entry name" value="YXKO-related"/>
    <property type="match status" value="1"/>
</dbReference>
<evidence type="ECO:0000256" key="9">
    <source>
        <dbReference type="SAM" id="MobiDB-lite"/>
    </source>
</evidence>
<evidence type="ECO:0000256" key="2">
    <source>
        <dbReference type="ARBA" id="ARBA00022741"/>
    </source>
</evidence>
<feature type="binding site" evidence="8">
    <location>
        <begin position="238"/>
        <end position="242"/>
    </location>
    <ligand>
        <name>ATP</name>
        <dbReference type="ChEBI" id="CHEBI:30616"/>
    </ligand>
</feature>
<dbReference type="InterPro" id="IPR000631">
    <property type="entry name" value="CARKD"/>
</dbReference>
<protein>
    <recommendedName>
        <fullName evidence="8">ATP-dependent (S)-NAD(P)H-hydrate dehydratase</fullName>
        <ecNumber evidence="8">4.2.1.93</ecNumber>
    </recommendedName>
    <alternativeName>
        <fullName evidence="8">ATP-dependent NAD(P)HX dehydratase</fullName>
    </alternativeName>
</protein>
<accession>A0AAD5RX55</accession>
<comment type="catalytic activity">
    <reaction evidence="7 8">
        <text>(6S)-NADPHX + ATP = ADP + phosphate + NADPH + H(+)</text>
        <dbReference type="Rhea" id="RHEA:32231"/>
        <dbReference type="ChEBI" id="CHEBI:15378"/>
        <dbReference type="ChEBI" id="CHEBI:30616"/>
        <dbReference type="ChEBI" id="CHEBI:43474"/>
        <dbReference type="ChEBI" id="CHEBI:57783"/>
        <dbReference type="ChEBI" id="CHEBI:64076"/>
        <dbReference type="ChEBI" id="CHEBI:456216"/>
        <dbReference type="EC" id="4.2.1.93"/>
    </reaction>
</comment>
<evidence type="ECO:0000313" key="12">
    <source>
        <dbReference type="Proteomes" id="UP001201980"/>
    </source>
</evidence>
<dbReference type="Gene3D" id="3.40.1190.20">
    <property type="match status" value="1"/>
</dbReference>
<organism evidence="11 12">
    <name type="scientific">Zalerion maritima</name>
    <dbReference type="NCBI Taxonomy" id="339359"/>
    <lineage>
        <taxon>Eukaryota</taxon>
        <taxon>Fungi</taxon>
        <taxon>Dikarya</taxon>
        <taxon>Ascomycota</taxon>
        <taxon>Pezizomycotina</taxon>
        <taxon>Sordariomycetes</taxon>
        <taxon>Lulworthiomycetidae</taxon>
        <taxon>Lulworthiales</taxon>
        <taxon>Lulworthiaceae</taxon>
        <taxon>Zalerion</taxon>
    </lineage>
</organism>
<dbReference type="PROSITE" id="PS51383">
    <property type="entry name" value="YJEF_C_3"/>
    <property type="match status" value="1"/>
</dbReference>
<dbReference type="InterPro" id="IPR029056">
    <property type="entry name" value="Ribokinase-like"/>
</dbReference>
<evidence type="ECO:0000259" key="10">
    <source>
        <dbReference type="PROSITE" id="PS51383"/>
    </source>
</evidence>
<keyword evidence="5 8" id="KW-0520">NAD</keyword>
<dbReference type="PANTHER" id="PTHR12592:SF0">
    <property type="entry name" value="ATP-DEPENDENT (S)-NAD(P)H-HYDRATE DEHYDRATASE"/>
    <property type="match status" value="1"/>
</dbReference>
<dbReference type="FunFam" id="3.40.1190.20:FF:000023">
    <property type="entry name" value="ATP-dependent (S)-NAD(P)H-hydrate dehydratase"/>
    <property type="match status" value="1"/>
</dbReference>
<dbReference type="GO" id="GO:0046496">
    <property type="term" value="P:nicotinamide nucleotide metabolic process"/>
    <property type="evidence" value="ECO:0007669"/>
    <property type="project" value="UniProtKB-UniRule"/>
</dbReference>
<feature type="binding site" evidence="8">
    <location>
        <begin position="192"/>
        <end position="198"/>
    </location>
    <ligand>
        <name>(6S)-NADPHX</name>
        <dbReference type="ChEBI" id="CHEBI:64076"/>
    </ligand>
</feature>
<keyword evidence="12" id="KW-1185">Reference proteome</keyword>
<evidence type="ECO:0000256" key="7">
    <source>
        <dbReference type="ARBA" id="ARBA00047472"/>
    </source>
</evidence>
<dbReference type="GO" id="GO:0110051">
    <property type="term" value="P:metabolite repair"/>
    <property type="evidence" value="ECO:0007669"/>
    <property type="project" value="TreeGrafter"/>
</dbReference>
<evidence type="ECO:0000256" key="1">
    <source>
        <dbReference type="ARBA" id="ARBA00022553"/>
    </source>
</evidence>
<dbReference type="AlphaFoldDB" id="A0AAD5RX55"/>
<keyword evidence="3 8" id="KW-0067">ATP-binding</keyword>
<dbReference type="SUPFAM" id="SSF53613">
    <property type="entry name" value="Ribokinase-like"/>
    <property type="match status" value="1"/>
</dbReference>
<feature type="binding site" evidence="8">
    <location>
        <position position="139"/>
    </location>
    <ligand>
        <name>(6S)-NADPHX</name>
        <dbReference type="ChEBI" id="CHEBI:64076"/>
    </ligand>
</feature>
<feature type="region of interest" description="Disordered" evidence="9">
    <location>
        <begin position="200"/>
        <end position="219"/>
    </location>
</feature>
<dbReference type="PANTHER" id="PTHR12592">
    <property type="entry name" value="ATP-DEPENDENT (S)-NAD(P)H-HYDRATE DEHYDRATASE FAMILY MEMBER"/>
    <property type="match status" value="1"/>
</dbReference>
<sequence>MSSGRAPTPPNMSPAAKTMLARARRIIPPMPDSFHKGQLGRIAVIGGSEDYTGAPYFSAMASARLGCDMSHVICTRTAGQVIKTYSPNLMVHPLMEQSPPAHSNPPSPAYTVSDKAVDLADRIATTMLPRLHVLVIGPGLGRDPLMQETAARVIEAAKRKKIPVIMDADALQIIMKEPKILKGWDEVILTPNVVEFGRLWDSNPPPEDNHTGSSQVDRETEKVVRLANHLWGPTIIQKGAKDYISNGMPEGTATVDLEGGKKRSGGQGDTLTGSIATFLCWRRAYLDGLWEETEREKLSEAETLLLAAFAGAAVTRECSRLAFLKKGRSLQASDLTDEVHNAFLNLFGDDEPDSARL</sequence>
<name>A0AAD5RX55_9PEZI</name>
<comment type="function">
    <text evidence="8">Catalyzes the dehydration of the S-form of NAD(P)HX at the expense of ATP, which is converted to ADP. Together with NAD(P)HX epimerase, which catalyzes the epimerization of the S- and R-forms, the enzyme allows the repair of both epimers of NAD(P)HX, a damaged form of NAD(P)H that is a result of enzymatic or heat-dependent hydration.</text>
</comment>
<comment type="catalytic activity">
    <reaction evidence="8">
        <text>(6S)-NADHX + ATP = ADP + phosphate + NADH + H(+)</text>
        <dbReference type="Rhea" id="RHEA:19017"/>
        <dbReference type="ChEBI" id="CHEBI:15378"/>
        <dbReference type="ChEBI" id="CHEBI:30616"/>
        <dbReference type="ChEBI" id="CHEBI:43474"/>
        <dbReference type="ChEBI" id="CHEBI:57945"/>
        <dbReference type="ChEBI" id="CHEBI:64074"/>
        <dbReference type="ChEBI" id="CHEBI:456216"/>
        <dbReference type="EC" id="4.2.1.93"/>
    </reaction>
</comment>
<evidence type="ECO:0000256" key="6">
    <source>
        <dbReference type="ARBA" id="ARBA00023239"/>
    </source>
</evidence>
<dbReference type="EMBL" id="JAKWBI020000155">
    <property type="protein sequence ID" value="KAJ2901371.1"/>
    <property type="molecule type" value="Genomic_DNA"/>
</dbReference>
<reference evidence="11" key="1">
    <citation type="submission" date="2022-07" db="EMBL/GenBank/DDBJ databases">
        <title>Draft genome sequence of Zalerion maritima ATCC 34329, a (micro)plastics degrading marine fungus.</title>
        <authorList>
            <person name="Paco A."/>
            <person name="Goncalves M.F.M."/>
            <person name="Rocha-Santos T.A.P."/>
            <person name="Alves A."/>
        </authorList>
    </citation>
    <scope>NUCLEOTIDE SEQUENCE</scope>
    <source>
        <strain evidence="11">ATCC 34329</strain>
    </source>
</reference>
<dbReference type="InterPro" id="IPR017953">
    <property type="entry name" value="Carbohydrate_kinase_pred_CS"/>
</dbReference>
<keyword evidence="2 8" id="KW-0547">Nucleotide-binding</keyword>